<reference evidence="17 18" key="1">
    <citation type="submission" date="2016-01" db="EMBL/GenBank/DDBJ databases">
        <title>Genome sequence of the yeast Holleya sinecauda.</title>
        <authorList>
            <person name="Dietrich F.S."/>
        </authorList>
    </citation>
    <scope>NUCLEOTIDE SEQUENCE [LARGE SCALE GENOMIC DNA]</scope>
    <source>
        <strain evidence="17 18">ATCC 58844</strain>
    </source>
</reference>
<keyword evidence="8" id="KW-0694">RNA-binding</keyword>
<feature type="domain" description="DEAD-box RNA helicase Q" evidence="16">
    <location>
        <begin position="195"/>
        <end position="223"/>
    </location>
</feature>
<dbReference type="GO" id="GO:0005524">
    <property type="term" value="F:ATP binding"/>
    <property type="evidence" value="ECO:0007669"/>
    <property type="project" value="UniProtKB-KW"/>
</dbReference>
<dbReference type="PANTHER" id="PTHR47959:SF1">
    <property type="entry name" value="ATP-DEPENDENT RNA HELICASE DBPA"/>
    <property type="match status" value="1"/>
</dbReference>
<dbReference type="SMART" id="SM00490">
    <property type="entry name" value="HELICc"/>
    <property type="match status" value="1"/>
</dbReference>
<evidence type="ECO:0000256" key="8">
    <source>
        <dbReference type="ARBA" id="ARBA00022884"/>
    </source>
</evidence>
<feature type="domain" description="Helicase ATP-binding" evidence="14">
    <location>
        <begin position="226"/>
        <end position="417"/>
    </location>
</feature>
<keyword evidence="5 12" id="KW-0378">Hydrolase</keyword>
<dbReference type="GO" id="GO:0006364">
    <property type="term" value="P:rRNA processing"/>
    <property type="evidence" value="ECO:0007669"/>
    <property type="project" value="UniProtKB-ARBA"/>
</dbReference>
<keyword evidence="7 12" id="KW-0067">ATP-binding</keyword>
<feature type="compositionally biased region" description="Basic residues" evidence="13">
    <location>
        <begin position="1"/>
        <end position="29"/>
    </location>
</feature>
<proteinExistence type="inferred from homology"/>
<keyword evidence="3" id="KW-0690">Ribosome biogenesis</keyword>
<dbReference type="OrthoDB" id="4310724at2759"/>
<feature type="short sequence motif" description="Q motif" evidence="11">
    <location>
        <begin position="195"/>
        <end position="223"/>
    </location>
</feature>
<evidence type="ECO:0000256" key="9">
    <source>
        <dbReference type="ARBA" id="ARBA00023242"/>
    </source>
</evidence>
<dbReference type="PROSITE" id="PS51195">
    <property type="entry name" value="Q_MOTIF"/>
    <property type="match status" value="1"/>
</dbReference>
<dbReference type="PROSITE" id="PS00039">
    <property type="entry name" value="DEAD_ATP_HELICASE"/>
    <property type="match status" value="1"/>
</dbReference>
<dbReference type="InterPro" id="IPR014001">
    <property type="entry name" value="Helicase_ATP-bd"/>
</dbReference>
<dbReference type="GO" id="GO:0003724">
    <property type="term" value="F:RNA helicase activity"/>
    <property type="evidence" value="ECO:0007669"/>
    <property type="project" value="UniProtKB-EC"/>
</dbReference>
<dbReference type="Gene3D" id="3.40.50.300">
    <property type="entry name" value="P-loop containing nucleotide triphosphate hydrolases"/>
    <property type="match status" value="2"/>
</dbReference>
<dbReference type="STRING" id="45286.A0A109V0E4"/>
<dbReference type="InterPro" id="IPR050079">
    <property type="entry name" value="DEAD_box_RNA_helicase"/>
</dbReference>
<keyword evidence="4 12" id="KW-0547">Nucleotide-binding</keyword>
<evidence type="ECO:0000256" key="7">
    <source>
        <dbReference type="ARBA" id="ARBA00022840"/>
    </source>
</evidence>
<evidence type="ECO:0000256" key="4">
    <source>
        <dbReference type="ARBA" id="ARBA00022741"/>
    </source>
</evidence>
<name>A0A109V0E4_9SACH</name>
<keyword evidence="18" id="KW-1185">Reference proteome</keyword>
<comment type="similarity">
    <text evidence="12">Belongs to the DEAD box helicase family.</text>
</comment>
<evidence type="ECO:0000256" key="10">
    <source>
        <dbReference type="ARBA" id="ARBA00047984"/>
    </source>
</evidence>
<evidence type="ECO:0000256" key="12">
    <source>
        <dbReference type="RuleBase" id="RU000492"/>
    </source>
</evidence>
<evidence type="ECO:0000256" key="1">
    <source>
        <dbReference type="ARBA" id="ARBA00004123"/>
    </source>
</evidence>
<evidence type="ECO:0000259" key="16">
    <source>
        <dbReference type="PROSITE" id="PS51195"/>
    </source>
</evidence>
<dbReference type="InterPro" id="IPR027417">
    <property type="entry name" value="P-loop_NTPase"/>
</dbReference>
<dbReference type="Pfam" id="PF00270">
    <property type="entry name" value="DEAD"/>
    <property type="match status" value="1"/>
</dbReference>
<comment type="catalytic activity">
    <reaction evidence="10">
        <text>ATP + H2O = ADP + phosphate + H(+)</text>
        <dbReference type="Rhea" id="RHEA:13065"/>
        <dbReference type="ChEBI" id="CHEBI:15377"/>
        <dbReference type="ChEBI" id="CHEBI:15378"/>
        <dbReference type="ChEBI" id="CHEBI:30616"/>
        <dbReference type="ChEBI" id="CHEBI:43474"/>
        <dbReference type="ChEBI" id="CHEBI:456216"/>
        <dbReference type="EC" id="3.6.4.13"/>
    </reaction>
</comment>
<dbReference type="PROSITE" id="PS51192">
    <property type="entry name" value="HELICASE_ATP_BIND_1"/>
    <property type="match status" value="1"/>
</dbReference>
<dbReference type="Proteomes" id="UP000243052">
    <property type="component" value="Chromosome viii"/>
</dbReference>
<evidence type="ECO:0000256" key="6">
    <source>
        <dbReference type="ARBA" id="ARBA00022806"/>
    </source>
</evidence>
<keyword evidence="9" id="KW-0539">Nucleus</keyword>
<sequence>MVGRNQKNRRPGPKLKRNAKGRVSKHQFKNKASSVKESNGRIVDPSELKWKKVDIPDTLDDFGGFYGLEEIDGVDVEVVDGKVKFVTKDDSKVKATSVDQENISEIEFDEDAEMDDVIEFKNFDDIKEGELSAASESESEEMEGEDEDEDEDEGEDVYEDASEKEGEMQGEDPLKANVFTSSVDLLDLESPMLPEWTDKMELSITTLQGLANLGFATPTEIQAKAIPNALEGNDIMGKASTGSGKTLAYGIPIIEKLIKNMSGTDPVGIIFAPTRELAHQVKTHLEKLASLLVKKNPYIIISLTGGLSIQKQQRLLSYKGSARIVVATPGRFLELLEKNEELIKRFAQTETLVLDEADRLLQDGHFDDFEKIYKHLWKARKSNKKHSDGWQTMIFSATFSTDLFNKLASNSWKNSTASTENEIETVLKHLMTKLQFRSKPIIIDTNPEQKVRSQIKESLIECMPAERDLYVYYFVTLYSRTTLVFCNAIESVKKLTLYLNNLGISAFQIHSSMLQKNRLKSLEKFQEQVLKNEPQGKPTVLIASDVAARGLDIPGINHVIHYHLPRSADVYIHRSGRTARADNEGVSVIISSPEESMGPLKKLRRVLATKSNSKKAMKWQKDLTQLPIDHDILVQLRERSKIASTLADDELATRSLNKDDNWLKNAAEELGIDVDSEDEMKDIFLAKNKTKKMNKQVGKTEAKALRHQLQALLNKPLRKDGRKSYLTGGLMNLADAIVKNKGHNKIIGFDKVDALELLKQKDVRK</sequence>
<evidence type="ECO:0000256" key="2">
    <source>
        <dbReference type="ARBA" id="ARBA00012552"/>
    </source>
</evidence>
<accession>A0A109V0E4</accession>
<dbReference type="GO" id="GO:0003723">
    <property type="term" value="F:RNA binding"/>
    <property type="evidence" value="ECO:0007669"/>
    <property type="project" value="UniProtKB-KW"/>
</dbReference>
<keyword evidence="6 12" id="KW-0347">Helicase</keyword>
<dbReference type="GO" id="GO:0005634">
    <property type="term" value="C:nucleus"/>
    <property type="evidence" value="ECO:0007669"/>
    <property type="project" value="UniProtKB-SubCell"/>
</dbReference>
<evidence type="ECO:0000256" key="3">
    <source>
        <dbReference type="ARBA" id="ARBA00022517"/>
    </source>
</evidence>
<dbReference type="InterPro" id="IPR014014">
    <property type="entry name" value="RNA_helicase_DEAD_Q_motif"/>
</dbReference>
<evidence type="ECO:0000259" key="14">
    <source>
        <dbReference type="PROSITE" id="PS51192"/>
    </source>
</evidence>
<dbReference type="InterPro" id="IPR001650">
    <property type="entry name" value="Helicase_C-like"/>
</dbReference>
<gene>
    <name evidence="17" type="ORF">AW171_hschr84917</name>
</gene>
<dbReference type="PANTHER" id="PTHR47959">
    <property type="entry name" value="ATP-DEPENDENT RNA HELICASE RHLE-RELATED"/>
    <property type="match status" value="1"/>
</dbReference>
<dbReference type="GO" id="GO:0016787">
    <property type="term" value="F:hydrolase activity"/>
    <property type="evidence" value="ECO:0007669"/>
    <property type="project" value="UniProtKB-KW"/>
</dbReference>
<feature type="region of interest" description="Disordered" evidence="13">
    <location>
        <begin position="128"/>
        <end position="175"/>
    </location>
</feature>
<dbReference type="EC" id="3.6.4.13" evidence="2"/>
<evidence type="ECO:0000256" key="11">
    <source>
        <dbReference type="PROSITE-ProRule" id="PRU00552"/>
    </source>
</evidence>
<dbReference type="GeneID" id="28726223"/>
<dbReference type="PROSITE" id="PS51194">
    <property type="entry name" value="HELICASE_CTER"/>
    <property type="match status" value="1"/>
</dbReference>
<dbReference type="InterPro" id="IPR000629">
    <property type="entry name" value="RNA-helicase_DEAD-box_CS"/>
</dbReference>
<dbReference type="EMBL" id="CP014248">
    <property type="protein sequence ID" value="AMD22858.1"/>
    <property type="molecule type" value="Genomic_DNA"/>
</dbReference>
<dbReference type="Pfam" id="PF00271">
    <property type="entry name" value="Helicase_C"/>
    <property type="match status" value="1"/>
</dbReference>
<comment type="subcellular location">
    <subcellularLocation>
        <location evidence="1">Nucleus</location>
    </subcellularLocation>
</comment>
<evidence type="ECO:0000259" key="15">
    <source>
        <dbReference type="PROSITE" id="PS51194"/>
    </source>
</evidence>
<evidence type="ECO:0000256" key="5">
    <source>
        <dbReference type="ARBA" id="ARBA00022801"/>
    </source>
</evidence>
<protein>
    <recommendedName>
        <fullName evidence="2">RNA helicase</fullName>
        <ecNumber evidence="2">3.6.4.13</ecNumber>
    </recommendedName>
</protein>
<evidence type="ECO:0000313" key="18">
    <source>
        <dbReference type="Proteomes" id="UP000243052"/>
    </source>
</evidence>
<dbReference type="SUPFAM" id="SSF52540">
    <property type="entry name" value="P-loop containing nucleoside triphosphate hydrolases"/>
    <property type="match status" value="1"/>
</dbReference>
<feature type="region of interest" description="Disordered" evidence="13">
    <location>
        <begin position="1"/>
        <end position="40"/>
    </location>
</feature>
<dbReference type="AlphaFoldDB" id="A0A109V0E4"/>
<dbReference type="GO" id="GO:0005829">
    <property type="term" value="C:cytosol"/>
    <property type="evidence" value="ECO:0007669"/>
    <property type="project" value="TreeGrafter"/>
</dbReference>
<dbReference type="RefSeq" id="XP_017989854.1">
    <property type="nucleotide sequence ID" value="XM_018134365.1"/>
</dbReference>
<feature type="compositionally biased region" description="Acidic residues" evidence="13">
    <location>
        <begin position="137"/>
        <end position="160"/>
    </location>
</feature>
<evidence type="ECO:0000313" key="17">
    <source>
        <dbReference type="EMBL" id="AMD22858.1"/>
    </source>
</evidence>
<organism evidence="17 18">
    <name type="scientific">Eremothecium sinecaudum</name>
    <dbReference type="NCBI Taxonomy" id="45286"/>
    <lineage>
        <taxon>Eukaryota</taxon>
        <taxon>Fungi</taxon>
        <taxon>Dikarya</taxon>
        <taxon>Ascomycota</taxon>
        <taxon>Saccharomycotina</taxon>
        <taxon>Saccharomycetes</taxon>
        <taxon>Saccharomycetales</taxon>
        <taxon>Saccharomycetaceae</taxon>
        <taxon>Eremothecium</taxon>
    </lineage>
</organism>
<dbReference type="SMART" id="SM00487">
    <property type="entry name" value="DEXDc"/>
    <property type="match status" value="1"/>
</dbReference>
<evidence type="ECO:0000256" key="13">
    <source>
        <dbReference type="SAM" id="MobiDB-lite"/>
    </source>
</evidence>
<feature type="domain" description="Helicase C-terminal" evidence="15">
    <location>
        <begin position="473"/>
        <end position="624"/>
    </location>
</feature>
<dbReference type="InterPro" id="IPR011545">
    <property type="entry name" value="DEAD/DEAH_box_helicase_dom"/>
</dbReference>
<dbReference type="CDD" id="cd18787">
    <property type="entry name" value="SF2_C_DEAD"/>
    <property type="match status" value="1"/>
</dbReference>